<dbReference type="InterPro" id="IPR017871">
    <property type="entry name" value="ABC_transporter-like_CS"/>
</dbReference>
<dbReference type="SUPFAM" id="SSF52540">
    <property type="entry name" value="P-loop containing nucleoside triphosphate hydrolases"/>
    <property type="match status" value="1"/>
</dbReference>
<dbReference type="InterPro" id="IPR027417">
    <property type="entry name" value="P-loop_NTPase"/>
</dbReference>
<dbReference type="Gene3D" id="3.40.50.300">
    <property type="entry name" value="P-loop containing nucleotide triphosphate hydrolases"/>
    <property type="match status" value="1"/>
</dbReference>
<protein>
    <submittedName>
        <fullName evidence="7">ABC transporter ATP-binding protein</fullName>
    </submittedName>
</protein>
<proteinExistence type="inferred from homology"/>
<comment type="similarity">
    <text evidence="1">Belongs to the ABC transporter superfamily.</text>
</comment>
<dbReference type="InterPro" id="IPR003439">
    <property type="entry name" value="ABC_transporter-like_ATP-bd"/>
</dbReference>
<evidence type="ECO:0000256" key="5">
    <source>
        <dbReference type="ARBA" id="ARBA00022840"/>
    </source>
</evidence>
<dbReference type="Pfam" id="PF00005">
    <property type="entry name" value="ABC_tran"/>
    <property type="match status" value="1"/>
</dbReference>
<dbReference type="InterPro" id="IPR003593">
    <property type="entry name" value="AAA+_ATPase"/>
</dbReference>
<dbReference type="PROSITE" id="PS00211">
    <property type="entry name" value="ABC_TRANSPORTER_1"/>
    <property type="match status" value="1"/>
</dbReference>
<evidence type="ECO:0000313" key="7">
    <source>
        <dbReference type="EMBL" id="OZI62938.1"/>
    </source>
</evidence>
<evidence type="ECO:0000313" key="8">
    <source>
        <dbReference type="Proteomes" id="UP000215767"/>
    </source>
</evidence>
<dbReference type="PANTHER" id="PTHR42734">
    <property type="entry name" value="METAL TRANSPORT SYSTEM ATP-BINDING PROTEIN TM_0124-RELATED"/>
    <property type="match status" value="1"/>
</dbReference>
<sequence length="248" mass="26645">MGHGMVVDGQRAPARISLEQASFGWRGRRAVSDVSGVFLPGSMTAIVGPNGAGKSTLIKGVMGVLRPMAGRVVLDGTGRRGLAWLPQAAELDRGFPITVHELVAMGAWRRVGAWRRYSASERERVRQALEAVGLAGAGDRIVGTLSGGQLQRALFARLLLQDADALLLDEPFAAVDSHTVEDLMRLLGQCHGEGRTVIAVLHDLDLVRAHFPRTLLLSGHVVAWGDTADVLTDANLRAARQLRDRELA</sequence>
<dbReference type="EMBL" id="NEVS01000004">
    <property type="protein sequence ID" value="OZI62938.1"/>
    <property type="molecule type" value="Genomic_DNA"/>
</dbReference>
<gene>
    <name evidence="7" type="ORF">CAL28_27860</name>
</gene>
<feature type="domain" description="ABC transporter" evidence="6">
    <location>
        <begin position="16"/>
        <end position="244"/>
    </location>
</feature>
<reference evidence="8" key="1">
    <citation type="submission" date="2017-05" db="EMBL/GenBank/DDBJ databases">
        <title>Complete and WGS of Bordetella genogroups.</title>
        <authorList>
            <person name="Spilker T."/>
            <person name="Lipuma J."/>
        </authorList>
    </citation>
    <scope>NUCLEOTIDE SEQUENCE [LARGE SCALE GENOMIC DNA]</scope>
    <source>
        <strain evidence="8">AU8856</strain>
    </source>
</reference>
<organism evidence="7 8">
    <name type="scientific">Bordetella genomosp. 11</name>
    <dbReference type="NCBI Taxonomy" id="1416808"/>
    <lineage>
        <taxon>Bacteria</taxon>
        <taxon>Pseudomonadati</taxon>
        <taxon>Pseudomonadota</taxon>
        <taxon>Betaproteobacteria</taxon>
        <taxon>Burkholderiales</taxon>
        <taxon>Alcaligenaceae</taxon>
        <taxon>Bordetella</taxon>
    </lineage>
</organism>
<keyword evidence="5 7" id="KW-0067">ATP-binding</keyword>
<dbReference type="Proteomes" id="UP000215767">
    <property type="component" value="Unassembled WGS sequence"/>
</dbReference>
<dbReference type="PANTHER" id="PTHR42734:SF5">
    <property type="entry name" value="IRON TRANSPORT SYSTEM ATP-BINDING PROTEIN HI_0361-RELATED"/>
    <property type="match status" value="1"/>
</dbReference>
<evidence type="ECO:0000259" key="6">
    <source>
        <dbReference type="PROSITE" id="PS50893"/>
    </source>
</evidence>
<evidence type="ECO:0000256" key="4">
    <source>
        <dbReference type="ARBA" id="ARBA00022741"/>
    </source>
</evidence>
<keyword evidence="3" id="KW-1003">Cell membrane</keyword>
<keyword evidence="4" id="KW-0547">Nucleotide-binding</keyword>
<comment type="caution">
    <text evidence="7">The sequence shown here is derived from an EMBL/GenBank/DDBJ whole genome shotgun (WGS) entry which is preliminary data.</text>
</comment>
<evidence type="ECO:0000256" key="1">
    <source>
        <dbReference type="ARBA" id="ARBA00005417"/>
    </source>
</evidence>
<accession>A0A261UM25</accession>
<dbReference type="SMART" id="SM00382">
    <property type="entry name" value="AAA"/>
    <property type="match status" value="1"/>
</dbReference>
<keyword evidence="8" id="KW-1185">Reference proteome</keyword>
<name>A0A261UM25_9BORD</name>
<keyword evidence="2" id="KW-0813">Transport</keyword>
<dbReference type="PROSITE" id="PS50893">
    <property type="entry name" value="ABC_TRANSPORTER_2"/>
    <property type="match status" value="1"/>
</dbReference>
<dbReference type="GO" id="GO:0005524">
    <property type="term" value="F:ATP binding"/>
    <property type="evidence" value="ECO:0007669"/>
    <property type="project" value="UniProtKB-KW"/>
</dbReference>
<dbReference type="CDD" id="cd03235">
    <property type="entry name" value="ABC_Metallic_Cations"/>
    <property type="match status" value="1"/>
</dbReference>
<evidence type="ECO:0000256" key="2">
    <source>
        <dbReference type="ARBA" id="ARBA00022448"/>
    </source>
</evidence>
<dbReference type="AlphaFoldDB" id="A0A261UM25"/>
<dbReference type="InterPro" id="IPR050153">
    <property type="entry name" value="Metal_Ion_Import_ABC"/>
</dbReference>
<keyword evidence="3" id="KW-0472">Membrane</keyword>
<evidence type="ECO:0000256" key="3">
    <source>
        <dbReference type="ARBA" id="ARBA00022475"/>
    </source>
</evidence>
<dbReference type="GO" id="GO:0016887">
    <property type="term" value="F:ATP hydrolysis activity"/>
    <property type="evidence" value="ECO:0007669"/>
    <property type="project" value="InterPro"/>
</dbReference>